<organism evidence="1 2">
    <name type="scientific">Desulfoluna butyratoxydans</name>
    <dbReference type="NCBI Taxonomy" id="231438"/>
    <lineage>
        <taxon>Bacteria</taxon>
        <taxon>Pseudomonadati</taxon>
        <taxon>Thermodesulfobacteriota</taxon>
        <taxon>Desulfobacteria</taxon>
        <taxon>Desulfobacterales</taxon>
        <taxon>Desulfolunaceae</taxon>
        <taxon>Desulfoluna</taxon>
    </lineage>
</organism>
<dbReference type="RefSeq" id="WP_180145700.1">
    <property type="nucleotide sequence ID" value="NZ_CAADHO010000012.1"/>
</dbReference>
<name>A0A4U8YXW6_9BACT</name>
<protein>
    <submittedName>
        <fullName evidence="1">Myoviridae gpu</fullName>
    </submittedName>
</protein>
<dbReference type="EMBL" id="CAADHO010000012">
    <property type="protein sequence ID" value="VFQ46922.1"/>
    <property type="molecule type" value="Genomic_DNA"/>
</dbReference>
<sequence>MDVGTFGEIVFETSRTRIRTFDEFKRSSKARFAEHAVTGKKPVLEFLGPGLDEVSLQMMFAESLGVSPSGEIDAVRKVLASGEAKNLVVGGYNFGRFALLSMEEDWQKFDGKGRLLVAAVSIKLKEFA</sequence>
<accession>A0A4U8YXW6</accession>
<evidence type="ECO:0000313" key="1">
    <source>
        <dbReference type="EMBL" id="VFQ46922.1"/>
    </source>
</evidence>
<dbReference type="Proteomes" id="UP000507962">
    <property type="component" value="Unassembled WGS sequence"/>
</dbReference>
<dbReference type="AlphaFoldDB" id="A0A4U8YXW6"/>
<keyword evidence="2" id="KW-1185">Reference proteome</keyword>
<evidence type="ECO:0000313" key="2">
    <source>
        <dbReference type="Proteomes" id="UP000507962"/>
    </source>
</evidence>
<proteinExistence type="predicted"/>
<dbReference type="InterPro" id="IPR009734">
    <property type="entry name" value="Myoviridae_GpU"/>
</dbReference>
<reference evidence="1 2" key="1">
    <citation type="submission" date="2019-03" db="EMBL/GenBank/DDBJ databases">
        <authorList>
            <person name="Nijsse B."/>
        </authorList>
    </citation>
    <scope>NUCLEOTIDE SEQUENCE [LARGE SCALE GENOMIC DNA]</scope>
    <source>
        <strain evidence="1">Desulfoluna butyratoxydans MSL71</strain>
    </source>
</reference>
<gene>
    <name evidence="1" type="ORF">MSL71_46040</name>
</gene>
<dbReference type="Pfam" id="PF06995">
    <property type="entry name" value="Phage_P2_GpU"/>
    <property type="match status" value="1"/>
</dbReference>